<feature type="region of interest" description="Disordered" evidence="1">
    <location>
        <begin position="68"/>
        <end position="93"/>
    </location>
</feature>
<feature type="region of interest" description="Disordered" evidence="1">
    <location>
        <begin position="238"/>
        <end position="264"/>
    </location>
</feature>
<feature type="compositionally biased region" description="Low complexity" evidence="1">
    <location>
        <begin position="181"/>
        <end position="193"/>
    </location>
</feature>
<dbReference type="AlphaFoldDB" id="A0AAD4XNI8"/>
<reference evidence="2" key="1">
    <citation type="submission" date="2022-04" db="EMBL/GenBank/DDBJ databases">
        <title>A functionally conserved STORR gene fusion in Papaver species that diverged 16.8 million years ago.</title>
        <authorList>
            <person name="Catania T."/>
        </authorList>
    </citation>
    <scope>NUCLEOTIDE SEQUENCE</scope>
    <source>
        <strain evidence="2">S-188037</strain>
    </source>
</reference>
<feature type="compositionally biased region" description="Low complexity" evidence="1">
    <location>
        <begin position="147"/>
        <end position="172"/>
    </location>
</feature>
<accession>A0AAD4XNI8</accession>
<evidence type="ECO:0000313" key="3">
    <source>
        <dbReference type="Proteomes" id="UP001202328"/>
    </source>
</evidence>
<evidence type="ECO:0000256" key="1">
    <source>
        <dbReference type="SAM" id="MobiDB-lite"/>
    </source>
</evidence>
<gene>
    <name evidence="2" type="ORF">MKW98_018765</name>
</gene>
<feature type="non-terminal residue" evidence="2">
    <location>
        <position position="1"/>
    </location>
</feature>
<feature type="compositionally biased region" description="Polar residues" evidence="1">
    <location>
        <begin position="249"/>
        <end position="262"/>
    </location>
</feature>
<feature type="compositionally biased region" description="Basic and acidic residues" evidence="1">
    <location>
        <begin position="82"/>
        <end position="93"/>
    </location>
</feature>
<evidence type="ECO:0008006" key="4">
    <source>
        <dbReference type="Google" id="ProtNLM"/>
    </source>
</evidence>
<sequence>IELHFFRCPCGLFEAMKHSSRSHQFSKEIREKNPASRTFTLGDKLKIERPSARPYDVLQHDIKHDLGEKSFASKSSRSHRKQSSDKKSIKDDELVKHMSKLPGYLQHQENEENLQKKVLNCGVLDWKRVEKWNYNEKQVPHRSRKYSPSTSSTSSPFSTIGSSTLSTGSDSGPLAHSKKGSSSLSPHLTSSSSEIYSRGGRPCKRNVIPAQDFKARTKKVSVGGHKLHRTNVTNSSMIDLQMGNGKGSGSRTVTEIRTSPSSEDSEILFCTEGKMKDSVDTNTLTTKKFQEFTFPDQSSPGRNKTIVLLLPRNSSSKSCSGASPQSESATLNEGKSTTEVHRRRSSDNFLSDEAQFVEINPVSPHSSPLSSGIKSINHEGEKYLTEHLDMHQQSESTRLSIGRSAKVKNRRLSDSHCGDEALYGVIKSDNPHPSQLSRGVESCRNTKTSFISTKGAQDLKPHSGSAEMPSVHSVNKLAEETKLAVNSTKIVVVEPTNRQGLKTRESAALKSRYQSPNSRSTVGLGKMSRSFSFKEASALPPLSSDYITAKSGPVGSDYCVESSNKEKTNANGKARSSPLRRLLDPLLRPRSANRVSFQDEPSPTQSTFETSHQRSDSLNSQPVKRNLDFSNCRPASSDGLHQDDKHQTSMVQALLQVTVRNGLPWFTFAVDKNKDVLAATMKKISVCGKYDCSWIYTFYSFHQVTKKSGGWISQGSKVKNREYVPNVVGEMKVSGTQCPNSTGHKTKDQCMVREFVLSAVEPRSSEDTLDFFQKNELAAIVVKVPKESMGSSVSDGWQKDKHTELSKMKLSECMPDVKCCSETASTVVLLPSGVHGKPASGLPSPLIDRWKSGGACDCGGWDVGCKLRVLSNQEQPSEASYSSKACDGSDQFDLFFQEGDKGDGPLFSLTTYKKGIYSIDFSASISSLQAFSICIAFLHSRNLAELSEVGNLFEETTNAVFR</sequence>
<comment type="caution">
    <text evidence="2">The sequence shown here is derived from an EMBL/GenBank/DDBJ whole genome shotgun (WGS) entry which is preliminary data.</text>
</comment>
<evidence type="ECO:0000313" key="2">
    <source>
        <dbReference type="EMBL" id="KAI3937466.1"/>
    </source>
</evidence>
<feature type="compositionally biased region" description="Low complexity" evidence="1">
    <location>
        <begin position="575"/>
        <end position="590"/>
    </location>
</feature>
<protein>
    <recommendedName>
        <fullName evidence="4">DUF3527 domain-containing protein</fullName>
    </recommendedName>
</protein>
<proteinExistence type="predicted"/>
<dbReference type="EMBL" id="JAJJMB010005771">
    <property type="protein sequence ID" value="KAI3937466.1"/>
    <property type="molecule type" value="Genomic_DNA"/>
</dbReference>
<dbReference type="InterPro" id="IPR021916">
    <property type="entry name" value="DUF3527"/>
</dbReference>
<organism evidence="2 3">
    <name type="scientific">Papaver atlanticum</name>
    <dbReference type="NCBI Taxonomy" id="357466"/>
    <lineage>
        <taxon>Eukaryota</taxon>
        <taxon>Viridiplantae</taxon>
        <taxon>Streptophyta</taxon>
        <taxon>Embryophyta</taxon>
        <taxon>Tracheophyta</taxon>
        <taxon>Spermatophyta</taxon>
        <taxon>Magnoliopsida</taxon>
        <taxon>Ranunculales</taxon>
        <taxon>Papaveraceae</taxon>
        <taxon>Papaveroideae</taxon>
        <taxon>Papaver</taxon>
    </lineage>
</organism>
<feature type="compositionally biased region" description="Polar residues" evidence="1">
    <location>
        <begin position="313"/>
        <end position="337"/>
    </location>
</feature>
<feature type="region of interest" description="Disordered" evidence="1">
    <location>
        <begin position="138"/>
        <end position="210"/>
    </location>
</feature>
<name>A0AAD4XNI8_9MAGN</name>
<feature type="region of interest" description="Disordered" evidence="1">
    <location>
        <begin position="559"/>
        <end position="645"/>
    </location>
</feature>
<dbReference type="PANTHER" id="PTHR31390:SF12">
    <property type="entry name" value="PUTATIVE (DUF3527)-RELATED"/>
    <property type="match status" value="1"/>
</dbReference>
<feature type="compositionally biased region" description="Polar residues" evidence="1">
    <location>
        <begin position="593"/>
        <end position="623"/>
    </location>
</feature>
<keyword evidence="3" id="KW-1185">Reference proteome</keyword>
<dbReference type="Proteomes" id="UP001202328">
    <property type="component" value="Unassembled WGS sequence"/>
</dbReference>
<feature type="region of interest" description="Disordered" evidence="1">
    <location>
        <begin position="313"/>
        <end position="345"/>
    </location>
</feature>
<dbReference type="Pfam" id="PF12043">
    <property type="entry name" value="DUF3527"/>
    <property type="match status" value="2"/>
</dbReference>
<dbReference type="PANTHER" id="PTHR31390">
    <property type="entry name" value="EXPRESSED PROTEIN"/>
    <property type="match status" value="1"/>
</dbReference>